<feature type="domain" description="Meiotically up-regulated protein Msb1/Mug8" evidence="2">
    <location>
        <begin position="26"/>
        <end position="426"/>
    </location>
</feature>
<evidence type="ECO:0000313" key="3">
    <source>
        <dbReference type="EMBL" id="WPK26810.1"/>
    </source>
</evidence>
<dbReference type="PANTHER" id="PTHR28093:SF1">
    <property type="entry name" value="MORPHOGENESIS-RELATED PROTEIN MSB1"/>
    <property type="match status" value="1"/>
</dbReference>
<organism evidence="3 4">
    <name type="scientific">Australozyma saopauloensis</name>
    <dbReference type="NCBI Taxonomy" id="291208"/>
    <lineage>
        <taxon>Eukaryota</taxon>
        <taxon>Fungi</taxon>
        <taxon>Dikarya</taxon>
        <taxon>Ascomycota</taxon>
        <taxon>Saccharomycotina</taxon>
        <taxon>Pichiomycetes</taxon>
        <taxon>Metschnikowiaceae</taxon>
        <taxon>Australozyma</taxon>
    </lineage>
</organism>
<evidence type="ECO:0000256" key="1">
    <source>
        <dbReference type="SAM" id="MobiDB-lite"/>
    </source>
</evidence>
<feature type="compositionally biased region" description="Polar residues" evidence="1">
    <location>
        <begin position="971"/>
        <end position="1001"/>
    </location>
</feature>
<dbReference type="PANTHER" id="PTHR28093">
    <property type="entry name" value="MORPHOGENESIS-RELATED PROTEIN MSB1"/>
    <property type="match status" value="1"/>
</dbReference>
<keyword evidence="4" id="KW-1185">Reference proteome</keyword>
<dbReference type="InterPro" id="IPR012965">
    <property type="entry name" value="Msb1/Mug8_dom"/>
</dbReference>
<dbReference type="EMBL" id="CP138898">
    <property type="protein sequence ID" value="WPK26810.1"/>
    <property type="molecule type" value="Genomic_DNA"/>
</dbReference>
<feature type="region of interest" description="Disordered" evidence="1">
    <location>
        <begin position="461"/>
        <end position="481"/>
    </location>
</feature>
<accession>A0AAX4HE68</accession>
<dbReference type="KEGG" id="asau:88175232"/>
<feature type="compositionally biased region" description="Low complexity" evidence="1">
    <location>
        <begin position="1063"/>
        <end position="1072"/>
    </location>
</feature>
<feature type="compositionally biased region" description="Basic and acidic residues" evidence="1">
    <location>
        <begin position="904"/>
        <end position="916"/>
    </location>
</feature>
<dbReference type="GeneID" id="88175232"/>
<feature type="compositionally biased region" description="Polar residues" evidence="1">
    <location>
        <begin position="1083"/>
        <end position="1093"/>
    </location>
</feature>
<feature type="compositionally biased region" description="Pro residues" evidence="1">
    <location>
        <begin position="1099"/>
        <end position="1118"/>
    </location>
</feature>
<name>A0AAX4HE68_9ASCO</name>
<feature type="compositionally biased region" description="Basic and acidic residues" evidence="1">
    <location>
        <begin position="627"/>
        <end position="654"/>
    </location>
</feature>
<feature type="compositionally biased region" description="Low complexity" evidence="1">
    <location>
        <begin position="742"/>
        <end position="753"/>
    </location>
</feature>
<dbReference type="Pfam" id="PF08101">
    <property type="entry name" value="Msb1-Mug8_dom"/>
    <property type="match status" value="1"/>
</dbReference>
<feature type="compositionally biased region" description="Basic residues" evidence="1">
    <location>
        <begin position="799"/>
        <end position="808"/>
    </location>
</feature>
<dbReference type="AlphaFoldDB" id="A0AAX4HE68"/>
<dbReference type="InterPro" id="IPR037508">
    <property type="entry name" value="Msb1/Mug8"/>
</dbReference>
<dbReference type="Proteomes" id="UP001338582">
    <property type="component" value="Chromosome 5"/>
</dbReference>
<dbReference type="RefSeq" id="XP_062879189.1">
    <property type="nucleotide sequence ID" value="XM_063023119.1"/>
</dbReference>
<feature type="compositionally biased region" description="Low complexity" evidence="1">
    <location>
        <begin position="1002"/>
        <end position="1045"/>
    </location>
</feature>
<feature type="compositionally biased region" description="Low complexity" evidence="1">
    <location>
        <begin position="1119"/>
        <end position="1144"/>
    </location>
</feature>
<reference evidence="3 4" key="1">
    <citation type="submission" date="2023-10" db="EMBL/GenBank/DDBJ databases">
        <title>Draft Genome Sequence of Candida saopaulonensis from a very Premature Infant with Sepsis.</title>
        <authorList>
            <person name="Ning Y."/>
            <person name="Dai R."/>
            <person name="Xiao M."/>
            <person name="Xu Y."/>
            <person name="Yan Q."/>
            <person name="Zhang L."/>
        </authorList>
    </citation>
    <scope>NUCLEOTIDE SEQUENCE [LARGE SCALE GENOMIC DNA]</scope>
    <source>
        <strain evidence="3 4">19XY460</strain>
    </source>
</reference>
<evidence type="ECO:0000313" key="4">
    <source>
        <dbReference type="Proteomes" id="UP001338582"/>
    </source>
</evidence>
<feature type="region of interest" description="Disordered" evidence="1">
    <location>
        <begin position="627"/>
        <end position="660"/>
    </location>
</feature>
<proteinExistence type="predicted"/>
<feature type="region of interest" description="Disordered" evidence="1">
    <location>
        <begin position="681"/>
        <end position="714"/>
    </location>
</feature>
<feature type="region of interest" description="Disordered" evidence="1">
    <location>
        <begin position="871"/>
        <end position="1184"/>
    </location>
</feature>
<feature type="region of interest" description="Disordered" evidence="1">
    <location>
        <begin position="514"/>
        <end position="574"/>
    </location>
</feature>
<dbReference type="GO" id="GO:0005934">
    <property type="term" value="C:cellular bud tip"/>
    <property type="evidence" value="ECO:0007669"/>
    <property type="project" value="TreeGrafter"/>
</dbReference>
<sequence length="1196" mass="135042">MKNHIDLPAIPPSQEKELTAIGKDQLTRKKLQGLLHLITADLKARGTKTPHVFLPYRSRVDDSKLELFLSRVFPNGVMIDVSREPETRALLAEFDEFTLTCGLKFLWCRLPNNEIIGWDVYQEFKRKEHEAGYPKDAFLTIMPKCLSSASHASIVYDFLDLLISLSANSQYNHLNGQKISKMASIWAFSCAPKLNSAFYDATMIREVSFLDGLEAWKKLSNGLFHLLLSFLRAMLPDTEAETLNLPKTLQSLLISNTYPPPEDKNPVKSVITIPCVHVRSTRKSTDPYELLSKIRHTLRFDKKDAFLSIENYTILKNIFQKESTSEIISTLTEESRRCLSRLTANLQPSNYNVYPGWARLSSGVNPNIPLYSDVTISSVTLQDYYIWTWLSSLGSDQSASMKSLFGRSIVVEAGLRGFQKWMIITETTILSDEYISMFKSPTNAKDLPLPPVVKVPRHVERSQIPEKEDQRPPPPVEKDSLLSEITSAIDSIGLEDRQQMSDYQVYLNSLAASEQRTHKDVPAKTTSPLTTRNQKDRPRPPPLDLKTSALHVKPPSPKKAPHSSEPVERTNPLDYPEFQGYKVYAKELSLLPEREKKKLELDIPLVSANMKTSHSFEIPERSYLRMASESHPHHPNHHLENEEPPSRLPERDNYEASQDVHQPATIKPYSMVDHVLKDHHPVQDSHTRVPQEYGTSRQARSGEHPNMSLDENYDDHHANDTVQYFGADRSFERIGTERSPDRSSPNRSSPARESPNRPFPHQQTSNLSVPNREDESPVRANGHEYQYNDGEIEAPQVEKKKKKKKKKRRDEYGNEFAMPKNLPAGPPPPMPTMGNSYEEFNGSAEPNGAYQNSQFKANVPQAAPQMGEIGYDRTNISEPAGGYYAPEQGKGRLPEQFPQSRGNSAERMDYRNDHNHIQVSQPPYDGHHESQVGNTTYQLTNSGGENQNHILGSVNTMPPGHHHHQPHVAHQNGQSYEQNPQDGYQQPVSYNQQSQHNPQLKHTQQPQHFQQTQHTQPPPQNQLYPPQGQGRTPSHGQSYHQHPQYPQGPPRQALGQHPGGPPGHSQMHPQGQSNVASPPANYPQDTHNPSMQWQQPQNYGPPPQGYGPPPQGYGPPPQGYGVPPQGGYAPPMAQPMYYPPQQGYFPPPQQFQKPRPKPTTSELTMMNMPMSGGFKKNQKQNKAGMRAALNQGTFGI</sequence>
<dbReference type="GO" id="GO:0005935">
    <property type="term" value="C:cellular bud neck"/>
    <property type="evidence" value="ECO:0007669"/>
    <property type="project" value="TreeGrafter"/>
</dbReference>
<gene>
    <name evidence="3" type="ORF">PUMCH_004171</name>
</gene>
<evidence type="ECO:0000259" key="2">
    <source>
        <dbReference type="Pfam" id="PF08101"/>
    </source>
</evidence>
<feature type="compositionally biased region" description="Polar residues" evidence="1">
    <location>
        <begin position="931"/>
        <end position="956"/>
    </location>
</feature>
<feature type="region of interest" description="Disordered" evidence="1">
    <location>
        <begin position="734"/>
        <end position="851"/>
    </location>
</feature>
<protein>
    <recommendedName>
        <fullName evidence="2">Meiotically up-regulated protein Msb1/Mug8 domain-containing protein</fullName>
    </recommendedName>
</protein>
<dbReference type="CDD" id="cd04401">
    <property type="entry name" value="RhoGAP_fMSB1"/>
    <property type="match status" value="1"/>
</dbReference>